<dbReference type="Proteomes" id="UP001321477">
    <property type="component" value="Chromosome"/>
</dbReference>
<accession>A0ABN6Y7V5</accession>
<keyword evidence="2" id="KW-1185">Reference proteome</keyword>
<gene>
    <name evidence="1" type="ORF">GCM10025870_02120</name>
</gene>
<proteinExistence type="predicted"/>
<organism evidence="1 2">
    <name type="scientific">Agromyces marinus</name>
    <dbReference type="NCBI Taxonomy" id="1389020"/>
    <lineage>
        <taxon>Bacteria</taxon>
        <taxon>Bacillati</taxon>
        <taxon>Actinomycetota</taxon>
        <taxon>Actinomycetes</taxon>
        <taxon>Micrococcales</taxon>
        <taxon>Microbacteriaceae</taxon>
        <taxon>Agromyces</taxon>
    </lineage>
</organism>
<protein>
    <recommendedName>
        <fullName evidence="3">XRE family transcriptional regulator</fullName>
    </recommendedName>
</protein>
<evidence type="ECO:0000313" key="1">
    <source>
        <dbReference type="EMBL" id="BDZ53139.1"/>
    </source>
</evidence>
<dbReference type="EMBL" id="AP027734">
    <property type="protein sequence ID" value="BDZ53139.1"/>
    <property type="molecule type" value="Genomic_DNA"/>
</dbReference>
<name>A0ABN6Y7V5_9MICO</name>
<evidence type="ECO:0008006" key="3">
    <source>
        <dbReference type="Google" id="ProtNLM"/>
    </source>
</evidence>
<evidence type="ECO:0000313" key="2">
    <source>
        <dbReference type="Proteomes" id="UP001321477"/>
    </source>
</evidence>
<reference evidence="2" key="1">
    <citation type="journal article" date="2019" name="Int. J. Syst. Evol. Microbiol.">
        <title>The Global Catalogue of Microorganisms (GCM) 10K type strain sequencing project: providing services to taxonomists for standard genome sequencing and annotation.</title>
        <authorList>
            <consortium name="The Broad Institute Genomics Platform"/>
            <consortium name="The Broad Institute Genome Sequencing Center for Infectious Disease"/>
            <person name="Wu L."/>
            <person name="Ma J."/>
        </authorList>
    </citation>
    <scope>NUCLEOTIDE SEQUENCE [LARGE SCALE GENOMIC DNA]</scope>
    <source>
        <strain evidence="2">NBRC 109019</strain>
    </source>
</reference>
<sequence length="58" mass="6472">MLVALADIFRVEVNELVTYTATDVRAQYPRKAVGSAAEVPLIEAYRPVRARIRPDNDA</sequence>